<dbReference type="GO" id="GO:0005829">
    <property type="term" value="C:cytosol"/>
    <property type="evidence" value="ECO:0007669"/>
    <property type="project" value="TreeGrafter"/>
</dbReference>
<name>A0A517LH73_9PEZI</name>
<feature type="region of interest" description="Disordered" evidence="3">
    <location>
        <begin position="405"/>
        <end position="669"/>
    </location>
</feature>
<keyword evidence="2" id="KW-0131">Cell cycle</keyword>
<dbReference type="OrthoDB" id="295029at2759"/>
<feature type="region of interest" description="Disordered" evidence="3">
    <location>
        <begin position="65"/>
        <end position="115"/>
    </location>
</feature>
<feature type="compositionally biased region" description="Basic and acidic residues" evidence="3">
    <location>
        <begin position="541"/>
        <end position="557"/>
    </location>
</feature>
<proteinExistence type="inferred from homology"/>
<sequence length="1172" mass="128536">MFWRFGGYANISTLDSILDKPDVTVEELLDESDLIQELKQQNSKLIEFLRDDNVLQRLLQYVTAPKQDEDQETPELEEEETPSGNPLNSFFSKKRRSRSKSVGKQEGEEETKEEKQRMKYAYVACEILSCDVWSISEAMLENRDALHKFWDYLKQDAPLDPVQAAYFQKVNDSLFDKKTEEMIEVLKSIDNVVPNMLKHVDCPTIMDLLLKIISMERSEGGQGIVDWLQTQNLIPLLLSNLSPDREAATQTSAGDFLKAIITISANATAQDTNVIGPNELTRQLVSEECVQTLITDMLRGGNTLTVGVGIIIEVIRKNNSDYDLDNQIGPVPKSSDPIYLGILLRCFAKNVTNFMDLINNASQKKELKVAFGDKIEPLGFDRFKTCELMAELLHCSNMALLNERGSEAEVRRRDAERERLKAEGKLSLAKDSSEANNEDDFGTSVDSSGFHHARAPSLSNESPEEIKRPLEVSNGTEDEFENVTASEANVDDVKDSFDEKEQFVGEPLERSPRVRPRSPIKNPDDDLTVAPLSPKKPHARSKSDGKAKVEAEAKDADSPTSAGLTDRLNNVELDKDTVMEDSPAKDVPEDTGDQPLALAPDMDDDKPAPLFSGKRPLSPSKSDLPQAAGGSNPTDDQNPIETNPTGEGQTASATQASEDDDVPPYELDIDGQPVVGDLLKMKFVEHHVVPTILDFFFRFPWNNFLHNVVYDVVQQVFNGQMNRGFNRSLAIDLFETGRITERIVEGQKASDKAQKENNMRLGYMGHLTLIAEEVVKFTERHPPECLSQSVLEKVMAKQWVEYVEQTLAETRERDNAILGGVRPDMSVGPRQAVLNAVNAAQGYGGNAAAGSALSGLSAGTGAMGLDTAELTSATGNTSSGGYLFSGSSLLSGFNHGSSDEEDEEMEGGEQGGHSEFPKASPIEDQDQATIVDPITGLAEDSTIAPLNVPPSRARRQFAARLAARRAEAEAASHDLGSDDDDDDEDEDDELVRLHREDSGEEVGEDGSSKMGTGYGGMRHERDSSGGDIKSDDSLPDDEGEDVGIVMRKSARLSHSNANTGNTTSTGEGGSRGVRLGDAQRRSLFSGGREDSLDSVESEGEEEIELEDDLGQGEKERIVEAFERLGIDVRTPEGFEAELGEEEEEQQAKAGGEELAKEREVGIEMEDGVCPGK</sequence>
<dbReference type="GO" id="GO:0005634">
    <property type="term" value="C:nucleus"/>
    <property type="evidence" value="ECO:0007669"/>
    <property type="project" value="TreeGrafter"/>
</dbReference>
<evidence type="ECO:0008006" key="6">
    <source>
        <dbReference type="Google" id="ProtNLM"/>
    </source>
</evidence>
<evidence type="ECO:0000256" key="1">
    <source>
        <dbReference type="ARBA" id="ARBA00006180"/>
    </source>
</evidence>
<feature type="compositionally biased region" description="Acidic residues" evidence="3">
    <location>
        <begin position="69"/>
        <end position="81"/>
    </location>
</feature>
<feature type="compositionally biased region" description="Polar residues" evidence="3">
    <location>
        <begin position="619"/>
        <end position="656"/>
    </location>
</feature>
<gene>
    <name evidence="4" type="ORF">FKW77_005443</name>
</gene>
<evidence type="ECO:0000313" key="5">
    <source>
        <dbReference type="Proteomes" id="UP000316270"/>
    </source>
</evidence>
<feature type="region of interest" description="Disordered" evidence="3">
    <location>
        <begin position="964"/>
        <end position="1113"/>
    </location>
</feature>
<keyword evidence="5" id="KW-1185">Reference proteome</keyword>
<feature type="compositionally biased region" description="Basic residues" evidence="3">
    <location>
        <begin position="92"/>
        <end position="101"/>
    </location>
</feature>
<accession>A0A517LH73</accession>
<dbReference type="GO" id="GO:0019888">
    <property type="term" value="F:protein phosphatase regulator activity"/>
    <property type="evidence" value="ECO:0007669"/>
    <property type="project" value="TreeGrafter"/>
</dbReference>
<feature type="compositionally biased region" description="Acidic residues" evidence="3">
    <location>
        <begin position="657"/>
        <end position="669"/>
    </location>
</feature>
<feature type="region of interest" description="Disordered" evidence="3">
    <location>
        <begin position="1136"/>
        <end position="1172"/>
    </location>
</feature>
<feature type="compositionally biased region" description="Basic and acidic residues" evidence="3">
    <location>
        <begin position="405"/>
        <end position="424"/>
    </location>
</feature>
<dbReference type="PANTHER" id="PTHR12634:SF8">
    <property type="entry name" value="FIERY MOUNTAIN, ISOFORM D"/>
    <property type="match status" value="1"/>
</dbReference>
<organism evidence="4 5">
    <name type="scientific">Venturia effusa</name>
    <dbReference type="NCBI Taxonomy" id="50376"/>
    <lineage>
        <taxon>Eukaryota</taxon>
        <taxon>Fungi</taxon>
        <taxon>Dikarya</taxon>
        <taxon>Ascomycota</taxon>
        <taxon>Pezizomycotina</taxon>
        <taxon>Dothideomycetes</taxon>
        <taxon>Pleosporomycetidae</taxon>
        <taxon>Venturiales</taxon>
        <taxon>Venturiaceae</taxon>
        <taxon>Venturia</taxon>
    </lineage>
</organism>
<feature type="compositionally biased region" description="Acidic residues" evidence="3">
    <location>
        <begin position="977"/>
        <end position="989"/>
    </location>
</feature>
<dbReference type="EMBL" id="CP042196">
    <property type="protein sequence ID" value="QDS74991.1"/>
    <property type="molecule type" value="Genomic_DNA"/>
</dbReference>
<reference evidence="4 5" key="1">
    <citation type="submission" date="2019-07" db="EMBL/GenBank/DDBJ databases">
        <title>Finished genome of Venturia effusa.</title>
        <authorList>
            <person name="Young C.A."/>
            <person name="Cox M.P."/>
            <person name="Ganley A.R.D."/>
            <person name="David W.J."/>
        </authorList>
    </citation>
    <scope>NUCLEOTIDE SEQUENCE [LARGE SCALE GENOMIC DNA]</scope>
    <source>
        <strain evidence="5">albino</strain>
    </source>
</reference>
<dbReference type="Pfam" id="PF04499">
    <property type="entry name" value="SAPS"/>
    <property type="match status" value="1"/>
</dbReference>
<feature type="compositionally biased region" description="Basic and acidic residues" evidence="3">
    <location>
        <begin position="964"/>
        <end position="976"/>
    </location>
</feature>
<evidence type="ECO:0000256" key="3">
    <source>
        <dbReference type="SAM" id="MobiDB-lite"/>
    </source>
</evidence>
<dbReference type="Proteomes" id="UP000316270">
    <property type="component" value="Chromosome 12"/>
</dbReference>
<feature type="compositionally biased region" description="Basic and acidic residues" evidence="3">
    <location>
        <begin position="572"/>
        <end position="588"/>
    </location>
</feature>
<feature type="compositionally biased region" description="Acidic residues" evidence="3">
    <location>
        <begin position="1092"/>
        <end position="1110"/>
    </location>
</feature>
<dbReference type="PANTHER" id="PTHR12634">
    <property type="entry name" value="SIT4 YEAST -ASSOCIATING PROTEIN-RELATED"/>
    <property type="match status" value="1"/>
</dbReference>
<feature type="compositionally biased region" description="Basic and acidic residues" evidence="3">
    <location>
        <begin position="1017"/>
        <end position="1032"/>
    </location>
</feature>
<feature type="compositionally biased region" description="Basic and acidic residues" evidence="3">
    <location>
        <begin position="491"/>
        <end position="512"/>
    </location>
</feature>
<comment type="similarity">
    <text evidence="1">Belongs to the SAPS family.</text>
</comment>
<protein>
    <recommendedName>
        <fullName evidence="6">Extragenic suppressor of kinetochore protein 1</fullName>
    </recommendedName>
</protein>
<dbReference type="STRING" id="50376.A0A517LH73"/>
<dbReference type="GO" id="GO:0019903">
    <property type="term" value="F:protein phosphatase binding"/>
    <property type="evidence" value="ECO:0007669"/>
    <property type="project" value="InterPro"/>
</dbReference>
<dbReference type="InterPro" id="IPR007587">
    <property type="entry name" value="SAPS"/>
</dbReference>
<dbReference type="AlphaFoldDB" id="A0A517LH73"/>
<evidence type="ECO:0000313" key="4">
    <source>
        <dbReference type="EMBL" id="QDS74991.1"/>
    </source>
</evidence>
<feature type="compositionally biased region" description="Low complexity" evidence="3">
    <location>
        <begin position="1053"/>
        <end position="1065"/>
    </location>
</feature>
<feature type="region of interest" description="Disordered" evidence="3">
    <location>
        <begin position="893"/>
        <end position="922"/>
    </location>
</feature>
<evidence type="ECO:0000256" key="2">
    <source>
        <dbReference type="ARBA" id="ARBA00023306"/>
    </source>
</evidence>
<feature type="compositionally biased region" description="Basic and acidic residues" evidence="3">
    <location>
        <begin position="1150"/>
        <end position="1161"/>
    </location>
</feature>